<evidence type="ECO:0000256" key="2">
    <source>
        <dbReference type="ARBA" id="ARBA00007401"/>
    </source>
</evidence>
<dbReference type="Pfam" id="PF02836">
    <property type="entry name" value="Glyco_hydro_2_C"/>
    <property type="match status" value="1"/>
</dbReference>
<dbReference type="PRINTS" id="PR00132">
    <property type="entry name" value="GLHYDRLASE2"/>
</dbReference>
<accession>A0A8I0ABX5</accession>
<dbReference type="SUPFAM" id="SSF49303">
    <property type="entry name" value="beta-Galactosidase/glucuronidase domain"/>
    <property type="match status" value="1"/>
</dbReference>
<dbReference type="InterPro" id="IPR013783">
    <property type="entry name" value="Ig-like_fold"/>
</dbReference>
<dbReference type="GO" id="GO:0009341">
    <property type="term" value="C:beta-galactosidase complex"/>
    <property type="evidence" value="ECO:0007669"/>
    <property type="project" value="TreeGrafter"/>
</dbReference>
<dbReference type="Gene3D" id="2.60.120.260">
    <property type="entry name" value="Galactose-binding domain-like"/>
    <property type="match status" value="2"/>
</dbReference>
<dbReference type="InterPro" id="IPR006102">
    <property type="entry name" value="Ig-like_GH2"/>
</dbReference>
<dbReference type="Proteomes" id="UP000652847">
    <property type="component" value="Unassembled WGS sequence"/>
</dbReference>
<dbReference type="InterPro" id="IPR006101">
    <property type="entry name" value="Glyco_hydro_2"/>
</dbReference>
<name>A0A8I0ABX5_9FIRM</name>
<dbReference type="PANTHER" id="PTHR46323:SF2">
    <property type="entry name" value="BETA-GALACTOSIDASE"/>
    <property type="match status" value="1"/>
</dbReference>
<dbReference type="GO" id="GO:0004565">
    <property type="term" value="F:beta-galactosidase activity"/>
    <property type="evidence" value="ECO:0007669"/>
    <property type="project" value="UniProtKB-EC"/>
</dbReference>
<dbReference type="InterPro" id="IPR006103">
    <property type="entry name" value="Glyco_hydro_2_cat"/>
</dbReference>
<dbReference type="Pfam" id="PF22666">
    <property type="entry name" value="Glyco_hydro_2_N2"/>
    <property type="match status" value="1"/>
</dbReference>
<comment type="catalytic activity">
    <reaction evidence="1">
        <text>Hydrolysis of terminal non-reducing beta-D-galactose residues in beta-D-galactosides.</text>
        <dbReference type="EC" id="3.2.1.23"/>
    </reaction>
</comment>
<evidence type="ECO:0000259" key="7">
    <source>
        <dbReference type="Pfam" id="PF02836"/>
    </source>
</evidence>
<feature type="domain" description="Beta-mannosidase-like galactose-binding" evidence="8">
    <location>
        <begin position="66"/>
        <end position="132"/>
    </location>
</feature>
<keyword evidence="10" id="KW-1185">Reference proteome</keyword>
<comment type="caution">
    <text evidence="9">The sequence shown here is derived from an EMBL/GenBank/DDBJ whole genome shotgun (WGS) entry which is preliminary data.</text>
</comment>
<dbReference type="SUPFAM" id="SSF51445">
    <property type="entry name" value="(Trans)glycosidases"/>
    <property type="match status" value="1"/>
</dbReference>
<dbReference type="EC" id="3.2.1.23" evidence="3"/>
<reference evidence="9 10" key="1">
    <citation type="submission" date="2020-08" db="EMBL/GenBank/DDBJ databases">
        <title>Genome public.</title>
        <authorList>
            <person name="Liu C."/>
            <person name="Sun Q."/>
        </authorList>
    </citation>
    <scope>NUCLEOTIDE SEQUENCE [LARGE SCALE GENOMIC DNA]</scope>
    <source>
        <strain evidence="9 10">BX17</strain>
    </source>
</reference>
<evidence type="ECO:0000259" key="8">
    <source>
        <dbReference type="Pfam" id="PF22666"/>
    </source>
</evidence>
<dbReference type="GO" id="GO:0005990">
    <property type="term" value="P:lactose catabolic process"/>
    <property type="evidence" value="ECO:0007669"/>
    <property type="project" value="TreeGrafter"/>
</dbReference>
<proteinExistence type="inferred from homology"/>
<dbReference type="InterPro" id="IPR008979">
    <property type="entry name" value="Galactose-bd-like_sf"/>
</dbReference>
<gene>
    <name evidence="9" type="ORF">H8S54_01805</name>
</gene>
<dbReference type="InterPro" id="IPR050347">
    <property type="entry name" value="Bact_Beta-galactosidase"/>
</dbReference>
<dbReference type="AlphaFoldDB" id="A0A8I0ABX5"/>
<dbReference type="EMBL" id="JACOOT010000004">
    <property type="protein sequence ID" value="MBC5649887.1"/>
    <property type="molecule type" value="Genomic_DNA"/>
</dbReference>
<sequence>MNMTIDELKNYPMPRVIPLPKWSKAAENSVICLDGSWKVTDKKDGAIQQVQVPFDMGILHKKGLSQHYRYEREIQLPKREKNSRIVLKFQGINGFATVYVDGKQVAYHENGFITWNVDITEEVCGKDAISLIIDVDEEADIVSAYSHGGMLHSSWLYVLPEAYVNALYLSPLFDEDMETCSLRVDMDLADMPGSIDRRGKIQSVEMAAGKEKGRLASAAVYKAEFVLYDPNGIKTKEKSLVLDNKIKGYYTDQLYVANPVLWDAEHPRLYRFELILYKLDSISGTWELLEKAEKKVGLRKLERKGNRLFVNHNEVKLRGVCRHEISPRNGRALTNELIEQDVALFKEANCNYIRTSHYPPSEYFLDQCDEHGIYVEDELALAFIARTLPYTQRDPKETNRYLSHFAETMARDYNHPCVIIWSLCNESFGGHNFDLLNRFAHLKDPTRMTKFSYPMTIREEHEMPDIWSIHYSEYNADLAGKKDNLSVGGAPGKDMPVLHDEYVHVACYNREEMRRDPNIRSYWGESIRIFWDNIWNTQGALGGAIWAGIDETDLYDGGNGQMEWGIIDVWRRKKPEFYMTRKAYSPIKVIHSEVKAQEKKVLLIIENRFCHTNLNEVKVQWKCGDENGIWKLPECAPGKVIKVLLPLENAEDQSPVTLEFLDGNDCQIDEMKVFSRDYVEAPLFELSADETENIKALKIHKENQEVFITGNDFKFSFNVKTGLLTGGWAKQNNKILVGGPILNVPYLKLGAWYMTSFAVKENQNFVEVRIQGGYEKTLSIEWIIEIQNDGTFYTTYQILHLEKHLPKQIKLRVGVDCGGLDELGIAYILDPSVDTLSWRRNMDPDQEGRISLYPKDHISRNQGTAKRFTRSNIWGEMPVTSWGEDMRDDILFGRYDGEYHGSNDFKSTKEDVAEAYVYNEDRTKIQNAFNGEKDAGKIGMLKIFGAQKESDQNRRREVSKANIRLEVLDPKEEKILESDSQIAYTGTWYQVMDKKESDHGTEMWSREKGAALTCKFQGTGILWYGPQDPAFGMADVYVDGEKKASHISQRSAGVDFSCCSAGYDKCYHLPIFSIKNLPYGEHTIRIEVCGEKAEDATDCYIVLDYLRVLGTNHTEPVKLMINQDFSYPHISWGNVRKPPIIIRDGTCGTVKMKLCTVTKTCQVDK</sequence>
<dbReference type="InterPro" id="IPR036156">
    <property type="entry name" value="Beta-gal/glucu_dom_sf"/>
</dbReference>
<evidence type="ECO:0000313" key="9">
    <source>
        <dbReference type="EMBL" id="MBC5649887.1"/>
    </source>
</evidence>
<dbReference type="PANTHER" id="PTHR46323">
    <property type="entry name" value="BETA-GALACTOSIDASE"/>
    <property type="match status" value="1"/>
</dbReference>
<dbReference type="Gene3D" id="2.60.40.10">
    <property type="entry name" value="Immunoglobulins"/>
    <property type="match status" value="1"/>
</dbReference>
<dbReference type="Pfam" id="PF00703">
    <property type="entry name" value="Glyco_hydro_2"/>
    <property type="match status" value="1"/>
</dbReference>
<dbReference type="Gene3D" id="3.20.20.80">
    <property type="entry name" value="Glycosidases"/>
    <property type="match status" value="1"/>
</dbReference>
<dbReference type="InterPro" id="IPR054593">
    <property type="entry name" value="Beta-mannosidase-like_N2"/>
</dbReference>
<dbReference type="InterPro" id="IPR017853">
    <property type="entry name" value="GH"/>
</dbReference>
<evidence type="ECO:0000313" key="10">
    <source>
        <dbReference type="Proteomes" id="UP000652847"/>
    </source>
</evidence>
<evidence type="ECO:0000256" key="4">
    <source>
        <dbReference type="ARBA" id="ARBA00022801"/>
    </source>
</evidence>
<organism evidence="9 10">
    <name type="scientific">Blautia segnis</name>
    <dbReference type="NCBI Taxonomy" id="2763030"/>
    <lineage>
        <taxon>Bacteria</taxon>
        <taxon>Bacillati</taxon>
        <taxon>Bacillota</taxon>
        <taxon>Clostridia</taxon>
        <taxon>Lachnospirales</taxon>
        <taxon>Lachnospiraceae</taxon>
        <taxon>Blautia</taxon>
    </lineage>
</organism>
<keyword evidence="5" id="KW-0326">Glycosidase</keyword>
<protein>
    <recommendedName>
        <fullName evidence="3">beta-galactosidase</fullName>
        <ecNumber evidence="3">3.2.1.23</ecNumber>
    </recommendedName>
</protein>
<feature type="domain" description="Glycoside hydrolase family 2 immunoglobulin-like beta-sandwich" evidence="6">
    <location>
        <begin position="228"/>
        <end position="299"/>
    </location>
</feature>
<evidence type="ECO:0000256" key="5">
    <source>
        <dbReference type="ARBA" id="ARBA00023295"/>
    </source>
</evidence>
<feature type="domain" description="Glycoside hydrolase family 2 catalytic" evidence="7">
    <location>
        <begin position="304"/>
        <end position="588"/>
    </location>
</feature>
<evidence type="ECO:0000259" key="6">
    <source>
        <dbReference type="Pfam" id="PF00703"/>
    </source>
</evidence>
<keyword evidence="4" id="KW-0378">Hydrolase</keyword>
<evidence type="ECO:0000256" key="1">
    <source>
        <dbReference type="ARBA" id="ARBA00001412"/>
    </source>
</evidence>
<evidence type="ECO:0000256" key="3">
    <source>
        <dbReference type="ARBA" id="ARBA00012756"/>
    </source>
</evidence>
<dbReference type="RefSeq" id="WP_186900760.1">
    <property type="nucleotide sequence ID" value="NZ_JACOOT010000004.1"/>
</dbReference>
<dbReference type="SUPFAM" id="SSF49785">
    <property type="entry name" value="Galactose-binding domain-like"/>
    <property type="match status" value="1"/>
</dbReference>
<comment type="similarity">
    <text evidence="2">Belongs to the glycosyl hydrolase 2 family.</text>
</comment>